<accession>A0ABQ7ARJ5</accession>
<keyword evidence="1" id="KW-0812">Transmembrane</keyword>
<feature type="transmembrane region" description="Helical" evidence="1">
    <location>
        <begin position="12"/>
        <end position="31"/>
    </location>
</feature>
<dbReference type="EMBL" id="QGKV02001556">
    <property type="protein sequence ID" value="KAF3516764.1"/>
    <property type="molecule type" value="Genomic_DNA"/>
</dbReference>
<protein>
    <submittedName>
        <fullName evidence="2">Uncharacterized protein</fullName>
    </submittedName>
</protein>
<reference evidence="2 3" key="1">
    <citation type="journal article" date="2020" name="BMC Genomics">
        <title>Intraspecific diversification of the crop wild relative Brassica cretica Lam. using demographic model selection.</title>
        <authorList>
            <person name="Kioukis A."/>
            <person name="Michalopoulou V.A."/>
            <person name="Briers L."/>
            <person name="Pirintsos S."/>
            <person name="Studholme D.J."/>
            <person name="Pavlidis P."/>
            <person name="Sarris P.F."/>
        </authorList>
    </citation>
    <scope>NUCLEOTIDE SEQUENCE [LARGE SCALE GENOMIC DNA]</scope>
    <source>
        <strain evidence="3">cv. PFS-1207/04</strain>
    </source>
</reference>
<organism evidence="2 3">
    <name type="scientific">Brassica cretica</name>
    <name type="common">Mustard</name>
    <dbReference type="NCBI Taxonomy" id="69181"/>
    <lineage>
        <taxon>Eukaryota</taxon>
        <taxon>Viridiplantae</taxon>
        <taxon>Streptophyta</taxon>
        <taxon>Embryophyta</taxon>
        <taxon>Tracheophyta</taxon>
        <taxon>Spermatophyta</taxon>
        <taxon>Magnoliopsida</taxon>
        <taxon>eudicotyledons</taxon>
        <taxon>Gunneridae</taxon>
        <taxon>Pentapetalae</taxon>
        <taxon>rosids</taxon>
        <taxon>malvids</taxon>
        <taxon>Brassicales</taxon>
        <taxon>Brassicaceae</taxon>
        <taxon>Brassiceae</taxon>
        <taxon>Brassica</taxon>
    </lineage>
</organism>
<keyword evidence="1" id="KW-0472">Membrane</keyword>
<keyword evidence="1" id="KW-1133">Transmembrane helix</keyword>
<dbReference type="PROSITE" id="PS51257">
    <property type="entry name" value="PROKAR_LIPOPROTEIN"/>
    <property type="match status" value="1"/>
</dbReference>
<evidence type="ECO:0000313" key="2">
    <source>
        <dbReference type="EMBL" id="KAF3516764.1"/>
    </source>
</evidence>
<keyword evidence="3" id="KW-1185">Reference proteome</keyword>
<evidence type="ECO:0000313" key="3">
    <source>
        <dbReference type="Proteomes" id="UP000266723"/>
    </source>
</evidence>
<feature type="transmembrane region" description="Helical" evidence="1">
    <location>
        <begin position="116"/>
        <end position="145"/>
    </location>
</feature>
<comment type="caution">
    <text evidence="2">The sequence shown here is derived from an EMBL/GenBank/DDBJ whole genome shotgun (WGS) entry which is preliminary data.</text>
</comment>
<sequence length="167" mass="17810">MPRLSPTFSPTALAFGCSRVVVGFGSFLVRLASLSWRDFSVCGDGEANYRSDGLEYCSKVCLAVPLGCGSSSSTSISLYRSVLDLIWFLVRSGSTLMVQMWVLHCLGLVWQSLKQGIISFLALLSGCSTSSSVLGCLIGAIVSLVRCKVMWSGFYCGVCSELSSGLS</sequence>
<proteinExistence type="predicted"/>
<feature type="transmembrane region" description="Helical" evidence="1">
    <location>
        <begin position="85"/>
        <end position="110"/>
    </location>
</feature>
<gene>
    <name evidence="2" type="ORF">DY000_02062807</name>
</gene>
<name>A0ABQ7ARJ5_BRACR</name>
<evidence type="ECO:0000256" key="1">
    <source>
        <dbReference type="SAM" id="Phobius"/>
    </source>
</evidence>
<dbReference type="Proteomes" id="UP000266723">
    <property type="component" value="Unassembled WGS sequence"/>
</dbReference>